<evidence type="ECO:0000256" key="4">
    <source>
        <dbReference type="ARBA" id="ARBA00022475"/>
    </source>
</evidence>
<feature type="transmembrane region" description="Helical" evidence="8">
    <location>
        <begin position="201"/>
        <end position="218"/>
    </location>
</feature>
<evidence type="ECO:0000256" key="2">
    <source>
        <dbReference type="ARBA" id="ARBA00007069"/>
    </source>
</evidence>
<comment type="subcellular location">
    <subcellularLocation>
        <location evidence="1 8">Cell membrane</location>
        <topology evidence="1 8">Multi-pass membrane protein</topology>
    </subcellularLocation>
</comment>
<proteinExistence type="inferred from homology"/>
<organism evidence="10 11">
    <name type="scientific">Sporolactobacillus shoreicorticis</name>
    <dbReference type="NCBI Taxonomy" id="1923877"/>
    <lineage>
        <taxon>Bacteria</taxon>
        <taxon>Bacillati</taxon>
        <taxon>Bacillota</taxon>
        <taxon>Bacilli</taxon>
        <taxon>Bacillales</taxon>
        <taxon>Sporolactobacillaceae</taxon>
        <taxon>Sporolactobacillus</taxon>
    </lineage>
</organism>
<sequence length="267" mass="30382">MTKKWTNTYLIPYVLWIGLFVVAPLAMVLYYSFFDIQGHFSFENYLRFFTPIYLKMAISSIGYAFFITFFTLLVAYPTAYLLTRMKNRRLWLMLIILPTWINILLKAYAFIGLLGTYGPVDTLLAMSGAGRRQILFTGSSFVFVSVYLFIPFMILPIYNSLEKLNSSFVEAAYDLGASAWATFRRVIFPLTLEGVKSGCQAVFIPALSLFMLTRLIAGNRVITLGTAIEEHFLVTQDWGMGSTIAVFLILAMVVVMALMGKGWLKRW</sequence>
<comment type="similarity">
    <text evidence="2">Belongs to the binding-protein-dependent transport system permease family. CysTW subfamily.</text>
</comment>
<protein>
    <submittedName>
        <fullName evidence="10">ABC transporter permease</fullName>
    </submittedName>
</protein>
<keyword evidence="11" id="KW-1185">Reference proteome</keyword>
<evidence type="ECO:0000256" key="7">
    <source>
        <dbReference type="ARBA" id="ARBA00023136"/>
    </source>
</evidence>
<keyword evidence="5 8" id="KW-0812">Transmembrane</keyword>
<dbReference type="SUPFAM" id="SSF161098">
    <property type="entry name" value="MetI-like"/>
    <property type="match status" value="1"/>
</dbReference>
<gene>
    <name evidence="10" type="ORF">ACFSUE_09925</name>
</gene>
<feature type="transmembrane region" description="Helical" evidence="8">
    <location>
        <begin position="90"/>
        <end position="114"/>
    </location>
</feature>
<dbReference type="Proteomes" id="UP001597399">
    <property type="component" value="Unassembled WGS sequence"/>
</dbReference>
<comment type="caution">
    <text evidence="10">The sequence shown here is derived from an EMBL/GenBank/DDBJ whole genome shotgun (WGS) entry which is preliminary data.</text>
</comment>
<evidence type="ECO:0000256" key="1">
    <source>
        <dbReference type="ARBA" id="ARBA00004651"/>
    </source>
</evidence>
<evidence type="ECO:0000256" key="8">
    <source>
        <dbReference type="RuleBase" id="RU363032"/>
    </source>
</evidence>
<dbReference type="CDD" id="cd06261">
    <property type="entry name" value="TM_PBP2"/>
    <property type="match status" value="1"/>
</dbReference>
<dbReference type="PANTHER" id="PTHR42929:SF1">
    <property type="entry name" value="INNER MEMBRANE ABC TRANSPORTER PERMEASE PROTEIN YDCU-RELATED"/>
    <property type="match status" value="1"/>
</dbReference>
<dbReference type="EMBL" id="JBHUMQ010000023">
    <property type="protein sequence ID" value="MFD2693941.1"/>
    <property type="molecule type" value="Genomic_DNA"/>
</dbReference>
<keyword evidence="7 8" id="KW-0472">Membrane</keyword>
<dbReference type="RefSeq" id="WP_253061130.1">
    <property type="nucleotide sequence ID" value="NZ_JAMXWM010000008.1"/>
</dbReference>
<evidence type="ECO:0000313" key="11">
    <source>
        <dbReference type="Proteomes" id="UP001597399"/>
    </source>
</evidence>
<feature type="transmembrane region" description="Helical" evidence="8">
    <location>
        <begin position="238"/>
        <end position="259"/>
    </location>
</feature>
<feature type="transmembrane region" description="Helical" evidence="8">
    <location>
        <begin position="134"/>
        <end position="158"/>
    </location>
</feature>
<accession>A0ABW5S2D8</accession>
<dbReference type="PROSITE" id="PS50928">
    <property type="entry name" value="ABC_TM1"/>
    <property type="match status" value="1"/>
</dbReference>
<feature type="domain" description="ABC transmembrane type-1" evidence="9">
    <location>
        <begin position="57"/>
        <end position="259"/>
    </location>
</feature>
<dbReference type="InterPro" id="IPR035906">
    <property type="entry name" value="MetI-like_sf"/>
</dbReference>
<evidence type="ECO:0000313" key="10">
    <source>
        <dbReference type="EMBL" id="MFD2693941.1"/>
    </source>
</evidence>
<feature type="transmembrane region" description="Helical" evidence="8">
    <location>
        <begin position="12"/>
        <end position="33"/>
    </location>
</feature>
<evidence type="ECO:0000256" key="3">
    <source>
        <dbReference type="ARBA" id="ARBA00022448"/>
    </source>
</evidence>
<evidence type="ECO:0000256" key="6">
    <source>
        <dbReference type="ARBA" id="ARBA00022989"/>
    </source>
</evidence>
<reference evidence="11" key="1">
    <citation type="journal article" date="2019" name="Int. J. Syst. Evol. Microbiol.">
        <title>The Global Catalogue of Microorganisms (GCM) 10K type strain sequencing project: providing services to taxonomists for standard genome sequencing and annotation.</title>
        <authorList>
            <consortium name="The Broad Institute Genomics Platform"/>
            <consortium name="The Broad Institute Genome Sequencing Center for Infectious Disease"/>
            <person name="Wu L."/>
            <person name="Ma J."/>
        </authorList>
    </citation>
    <scope>NUCLEOTIDE SEQUENCE [LARGE SCALE GENOMIC DNA]</scope>
    <source>
        <strain evidence="11">TISTR 2466</strain>
    </source>
</reference>
<keyword evidence="3 8" id="KW-0813">Transport</keyword>
<dbReference type="PANTHER" id="PTHR42929">
    <property type="entry name" value="INNER MEMBRANE ABC TRANSPORTER PERMEASE PROTEIN YDCU-RELATED-RELATED"/>
    <property type="match status" value="1"/>
</dbReference>
<keyword evidence="4" id="KW-1003">Cell membrane</keyword>
<dbReference type="Gene3D" id="1.10.3720.10">
    <property type="entry name" value="MetI-like"/>
    <property type="match status" value="1"/>
</dbReference>
<evidence type="ECO:0000256" key="5">
    <source>
        <dbReference type="ARBA" id="ARBA00022692"/>
    </source>
</evidence>
<dbReference type="Pfam" id="PF00528">
    <property type="entry name" value="BPD_transp_1"/>
    <property type="match status" value="1"/>
</dbReference>
<evidence type="ECO:0000259" key="9">
    <source>
        <dbReference type="PROSITE" id="PS50928"/>
    </source>
</evidence>
<keyword evidence="6 8" id="KW-1133">Transmembrane helix</keyword>
<name>A0ABW5S2D8_9BACL</name>
<feature type="transmembrane region" description="Helical" evidence="8">
    <location>
        <begin position="53"/>
        <end position="78"/>
    </location>
</feature>
<dbReference type="InterPro" id="IPR000515">
    <property type="entry name" value="MetI-like"/>
</dbReference>